<proteinExistence type="predicted"/>
<feature type="domain" description="tRNA/rRNA methyltransferase SpoU type" evidence="3">
    <location>
        <begin position="86"/>
        <end position="223"/>
    </location>
</feature>
<evidence type="ECO:0000256" key="2">
    <source>
        <dbReference type="ARBA" id="ARBA00022679"/>
    </source>
</evidence>
<dbReference type="HOGENOM" id="CLU_021322_0_1_9"/>
<dbReference type="CDD" id="cd18103">
    <property type="entry name" value="SpoU-like_RlmB"/>
    <property type="match status" value="1"/>
</dbReference>
<dbReference type="RefSeq" id="WP_012543520.1">
    <property type="nucleotide sequence ID" value="NC_011295.1"/>
</dbReference>
<dbReference type="AlphaFoldDB" id="B5Y8V3"/>
<dbReference type="Pfam" id="PF00588">
    <property type="entry name" value="SpoU_methylase"/>
    <property type="match status" value="1"/>
</dbReference>
<dbReference type="SUPFAM" id="SSF75217">
    <property type="entry name" value="alpha/beta knot"/>
    <property type="match status" value="1"/>
</dbReference>
<dbReference type="OrthoDB" id="9785673at2"/>
<dbReference type="EMBL" id="CP001145">
    <property type="protein sequence ID" value="ACI16868.1"/>
    <property type="molecule type" value="Genomic_DNA"/>
</dbReference>
<dbReference type="eggNOG" id="COG0566">
    <property type="taxonomic scope" value="Bacteria"/>
</dbReference>
<dbReference type="KEGG" id="cpo:COPRO5265_0861"/>
<evidence type="ECO:0000313" key="4">
    <source>
        <dbReference type="EMBL" id="ACI16868.1"/>
    </source>
</evidence>
<keyword evidence="2 4" id="KW-0808">Transferase</keyword>
<dbReference type="InterPro" id="IPR004441">
    <property type="entry name" value="rRNA_MeTrfase_TrmH"/>
</dbReference>
<dbReference type="GO" id="GO:0003723">
    <property type="term" value="F:RNA binding"/>
    <property type="evidence" value="ECO:0007669"/>
    <property type="project" value="InterPro"/>
</dbReference>
<organism evidence="4 5">
    <name type="scientific">Coprothermobacter proteolyticus (strain ATCC 35245 / DSM 5265 / OCM 4 / BT)</name>
    <dbReference type="NCBI Taxonomy" id="309798"/>
    <lineage>
        <taxon>Bacteria</taxon>
        <taxon>Pseudomonadati</taxon>
        <taxon>Coprothermobacterota</taxon>
        <taxon>Coprothermobacteria</taxon>
        <taxon>Coprothermobacterales</taxon>
        <taxon>Coprothermobacteraceae</taxon>
        <taxon>Coprothermobacter</taxon>
    </lineage>
</organism>
<sequence length="238" mass="26519">MSLKKELTYGFSPLEEALRSGKVEKIWVRVDKMSKVKQLVDRLEKNRPIPLVAVPKEFFPEKEWVGFLPSEIDYLGWEELPEIGNMVVIVDGVTDSTNLGAIFRASVALSSPNIILDLHNTGSVTPKVVEISRGAALRARVWRLNIKQAIPRLKENGFSVVGLEAHHGTKVYHLDLTGKVALVVGSEDKGIRTTVRTLCDHFGNIPTDFESLNVHVALSIALYEAKRQREFKSGSSMD</sequence>
<dbReference type="STRING" id="309798.COPRO5265_0861"/>
<dbReference type="InterPro" id="IPR029028">
    <property type="entry name" value="Alpha/beta_knot_MTases"/>
</dbReference>
<dbReference type="EC" id="2.1.1.-" evidence="4"/>
<dbReference type="InterPro" id="IPR001537">
    <property type="entry name" value="SpoU_MeTrfase"/>
</dbReference>
<dbReference type="GO" id="GO:0032259">
    <property type="term" value="P:methylation"/>
    <property type="evidence" value="ECO:0007669"/>
    <property type="project" value="UniProtKB-KW"/>
</dbReference>
<dbReference type="GO" id="GO:0006396">
    <property type="term" value="P:RNA processing"/>
    <property type="evidence" value="ECO:0007669"/>
    <property type="project" value="InterPro"/>
</dbReference>
<evidence type="ECO:0000256" key="1">
    <source>
        <dbReference type="ARBA" id="ARBA00022603"/>
    </source>
</evidence>
<reference evidence="4 5" key="2">
    <citation type="journal article" date="2014" name="Genome Announc.">
        <title>Complete Genome Sequence of Coprothermobacter proteolyticus DSM 5265.</title>
        <authorList>
            <person name="Alexiev A."/>
            <person name="Coil D.A."/>
            <person name="Badger J.H."/>
            <person name="Enticknap J."/>
            <person name="Ward N."/>
            <person name="Robb F.T."/>
            <person name="Eisen J.A."/>
        </authorList>
    </citation>
    <scope>NUCLEOTIDE SEQUENCE [LARGE SCALE GENOMIC DNA]</scope>
    <source>
        <strain evidence="5">ATCC 35245 / DSM 5265 / OCM 4 / BT</strain>
    </source>
</reference>
<dbReference type="GO" id="GO:0008173">
    <property type="term" value="F:RNA methyltransferase activity"/>
    <property type="evidence" value="ECO:0007669"/>
    <property type="project" value="InterPro"/>
</dbReference>
<reference evidence="5" key="1">
    <citation type="submission" date="2008-08" db="EMBL/GenBank/DDBJ databases">
        <title>The complete genome sequence of Coprothermobacter proteolyticus strain ATCC 5245 / DSM 5265 / BT.</title>
        <authorList>
            <person name="Dodson R.J."/>
            <person name="Durkin A.S."/>
            <person name="Wu M."/>
            <person name="Eisen J."/>
            <person name="Sutton G."/>
        </authorList>
    </citation>
    <scope>NUCLEOTIDE SEQUENCE [LARGE SCALE GENOMIC DNA]</scope>
    <source>
        <strain evidence="5">ATCC 35245 / DSM 5265 / OCM 4 / BT</strain>
    </source>
</reference>
<dbReference type="PANTHER" id="PTHR46429:SF1">
    <property type="entry name" value="23S RRNA (GUANOSINE-2'-O-)-METHYLTRANSFERASE RLMB"/>
    <property type="match status" value="1"/>
</dbReference>
<dbReference type="InterPro" id="IPR029026">
    <property type="entry name" value="tRNA_m1G_MTases_N"/>
</dbReference>
<evidence type="ECO:0000259" key="3">
    <source>
        <dbReference type="Pfam" id="PF00588"/>
    </source>
</evidence>
<gene>
    <name evidence="4" type="ordered locus">COPRO5265_0861</name>
</gene>
<dbReference type="Gene3D" id="3.40.1280.10">
    <property type="match status" value="1"/>
</dbReference>
<dbReference type="Proteomes" id="UP000001732">
    <property type="component" value="Chromosome"/>
</dbReference>
<dbReference type="GO" id="GO:0005829">
    <property type="term" value="C:cytosol"/>
    <property type="evidence" value="ECO:0007669"/>
    <property type="project" value="TreeGrafter"/>
</dbReference>
<keyword evidence="5" id="KW-1185">Reference proteome</keyword>
<keyword evidence="1 4" id="KW-0489">Methyltransferase</keyword>
<dbReference type="PANTHER" id="PTHR46429">
    <property type="entry name" value="23S RRNA (GUANOSINE-2'-O-)-METHYLTRANSFERASE RLMB"/>
    <property type="match status" value="1"/>
</dbReference>
<evidence type="ECO:0000313" key="5">
    <source>
        <dbReference type="Proteomes" id="UP000001732"/>
    </source>
</evidence>
<name>B5Y8V3_COPPD</name>
<protein>
    <submittedName>
        <fullName evidence="4">23S rRNA methyltransferase</fullName>
        <ecNumber evidence="4">2.1.1.-</ecNumber>
    </submittedName>
</protein>
<accession>B5Y8V3</accession>